<dbReference type="STRING" id="1236971.JCM9152_1492"/>
<comment type="caution">
    <text evidence="1">The sequence shown here is derived from an EMBL/GenBank/DDBJ whole genome shotgun (WGS) entry which is preliminary data.</text>
</comment>
<dbReference type="EMBL" id="BAUU01000009">
    <property type="protein sequence ID" value="GAE30096.1"/>
    <property type="molecule type" value="Genomic_DNA"/>
</dbReference>
<evidence type="ECO:0000313" key="2">
    <source>
        <dbReference type="Proteomes" id="UP000018895"/>
    </source>
</evidence>
<accession>W4QDF7</accession>
<reference evidence="1" key="1">
    <citation type="journal article" date="2014" name="Genome Announc.">
        <title>Draft Genome Sequences of Three Alkaliphilic Bacillus Strains, Bacillus wakoensis JCM 9140T, Bacillus akibai JCM 9157T, and Bacillus hemicellulosilyticus JCM 9152T.</title>
        <authorList>
            <person name="Yuki M."/>
            <person name="Oshima K."/>
            <person name="Suda W."/>
            <person name="Oshida Y."/>
            <person name="Kitamura K."/>
            <person name="Iida T."/>
            <person name="Hattori M."/>
            <person name="Ohkuma M."/>
        </authorList>
    </citation>
    <scope>NUCLEOTIDE SEQUENCE [LARGE SCALE GENOMIC DNA]</scope>
    <source>
        <strain evidence="1">JCM 9152</strain>
    </source>
</reference>
<proteinExistence type="predicted"/>
<dbReference type="RefSeq" id="WP_035342437.1">
    <property type="nucleotide sequence ID" value="NZ_BAUU01000009.1"/>
</dbReference>
<sequence length="98" mass="11545">MHVKFIYDLRLGISVPHIEQEWDHLDEQTKANTLNKWEQIRGAIPDRVKQMENQIQSVHAQLSNEEDFEKSCQLNEEMAELASIINDLWILFRVTPSL</sequence>
<evidence type="ECO:0000313" key="1">
    <source>
        <dbReference type="EMBL" id="GAE30096.1"/>
    </source>
</evidence>
<protein>
    <submittedName>
        <fullName evidence="1">Uncharacterized protein</fullName>
    </submittedName>
</protein>
<dbReference type="OrthoDB" id="2989999at2"/>
<dbReference type="AlphaFoldDB" id="W4QDF7"/>
<name>W4QDF7_9BACI</name>
<keyword evidence="2" id="KW-1185">Reference proteome</keyword>
<dbReference type="Proteomes" id="UP000018895">
    <property type="component" value="Unassembled WGS sequence"/>
</dbReference>
<gene>
    <name evidence="1" type="ORF">JCM9152_1492</name>
</gene>
<organism evidence="1 2">
    <name type="scientific">Halalkalibacter hemicellulosilyticusJCM 9152</name>
    <dbReference type="NCBI Taxonomy" id="1236971"/>
    <lineage>
        <taxon>Bacteria</taxon>
        <taxon>Bacillati</taxon>
        <taxon>Bacillota</taxon>
        <taxon>Bacilli</taxon>
        <taxon>Bacillales</taxon>
        <taxon>Bacillaceae</taxon>
        <taxon>Halalkalibacter</taxon>
    </lineage>
</organism>